<proteinExistence type="predicted"/>
<protein>
    <submittedName>
        <fullName evidence="3">DSD1 family PLP-dependent enzyme</fullName>
    </submittedName>
</protein>
<accession>A0ABV2AC69</accession>
<feature type="domain" description="Alanine racemase N-terminal" evidence="2">
    <location>
        <begin position="55"/>
        <end position="296"/>
    </location>
</feature>
<dbReference type="CDD" id="cd06814">
    <property type="entry name" value="PLPDE_III_DSD_D-TA_like_3"/>
    <property type="match status" value="1"/>
</dbReference>
<dbReference type="EMBL" id="JBEPIJ010000015">
    <property type="protein sequence ID" value="MES0874820.1"/>
    <property type="molecule type" value="Genomic_DNA"/>
</dbReference>
<organism evidence="3 4">
    <name type="scientific">Sinimarinibacterium thermocellulolyticum</name>
    <dbReference type="NCBI Taxonomy" id="3170016"/>
    <lineage>
        <taxon>Bacteria</taxon>
        <taxon>Pseudomonadati</taxon>
        <taxon>Pseudomonadota</taxon>
        <taxon>Gammaproteobacteria</taxon>
        <taxon>Nevskiales</taxon>
        <taxon>Nevskiaceae</taxon>
        <taxon>Sinimarinibacterium</taxon>
    </lineage>
</organism>
<keyword evidence="1" id="KW-0732">Signal</keyword>
<dbReference type="Gene3D" id="3.20.20.10">
    <property type="entry name" value="Alanine racemase"/>
    <property type="match status" value="1"/>
</dbReference>
<gene>
    <name evidence="3" type="ORF">ABSH63_12520</name>
</gene>
<keyword evidence="4" id="KW-1185">Reference proteome</keyword>
<evidence type="ECO:0000313" key="3">
    <source>
        <dbReference type="EMBL" id="MES0874820.1"/>
    </source>
</evidence>
<name>A0ABV2AC69_9GAMM</name>
<evidence type="ECO:0000256" key="1">
    <source>
        <dbReference type="SAM" id="SignalP"/>
    </source>
</evidence>
<dbReference type="InterPro" id="IPR001608">
    <property type="entry name" value="Ala_racemase_N"/>
</dbReference>
<feature type="chain" id="PRO_5047497653" evidence="1">
    <location>
        <begin position="23"/>
        <end position="430"/>
    </location>
</feature>
<dbReference type="SUPFAM" id="SSF51419">
    <property type="entry name" value="PLP-binding barrel"/>
    <property type="match status" value="1"/>
</dbReference>
<dbReference type="PANTHER" id="PTHR28004:SF2">
    <property type="entry name" value="D-SERINE DEHYDRATASE"/>
    <property type="match status" value="1"/>
</dbReference>
<dbReference type="PANTHER" id="PTHR28004">
    <property type="entry name" value="ZGC:162816-RELATED"/>
    <property type="match status" value="1"/>
</dbReference>
<feature type="signal peptide" evidence="1">
    <location>
        <begin position="1"/>
        <end position="22"/>
    </location>
</feature>
<dbReference type="RefSeq" id="WP_352890203.1">
    <property type="nucleotide sequence ID" value="NZ_JBEPIJ010000015.1"/>
</dbReference>
<dbReference type="Proteomes" id="UP001465331">
    <property type="component" value="Unassembled WGS sequence"/>
</dbReference>
<comment type="caution">
    <text evidence="3">The sequence shown here is derived from an EMBL/GenBank/DDBJ whole genome shotgun (WGS) entry which is preliminary data.</text>
</comment>
<evidence type="ECO:0000259" key="2">
    <source>
        <dbReference type="Pfam" id="PF01168"/>
    </source>
</evidence>
<dbReference type="Pfam" id="PF01168">
    <property type="entry name" value="Ala_racemase_N"/>
    <property type="match status" value="1"/>
</dbReference>
<sequence>MNRRRRLLIGAAVAAPLAALVAAKPRARSGAHDDYFLGLQSALAEAGLLRPTLVIDRARLDHNLGRLKANLPANFAYRIVAKSLPSLPLIEHVRRATGTDRLMVFHQPFLNLIAERMADARLLLGKPMPVGAAQRFFAHHRNLDFDAAAQIEWLVDTPTRITEYAELARARTGEGMGPLRVNFEIDVGLHRGGFGDAQALAEALRAVLAEPALQFSGLMGYEAHASKIPGFLGGPRGALARAMQRYADALAAVRETLGADFDAGALTLNAGGSTTYAMYDGSEPCNELAMGSGLVMPTDFDVPTLADHQAACFIATPVLKALERTDIPGIESLAGLMRAWDPNTARAFFLYGGYWLAEPVSPPGLQRNPIWGHSTNQDLYNGSTEVELGVGDHVFFRPHQSEFVFLQFGDLAVYDAGRIVETWPVFTQGA</sequence>
<dbReference type="InterPro" id="IPR029066">
    <property type="entry name" value="PLP-binding_barrel"/>
</dbReference>
<dbReference type="InterPro" id="IPR006311">
    <property type="entry name" value="TAT_signal"/>
</dbReference>
<dbReference type="PROSITE" id="PS51318">
    <property type="entry name" value="TAT"/>
    <property type="match status" value="1"/>
</dbReference>
<reference evidence="3 4" key="1">
    <citation type="submission" date="2024-06" db="EMBL/GenBank/DDBJ databases">
        <authorList>
            <person name="Li Z."/>
            <person name="Jiang Y."/>
        </authorList>
    </citation>
    <scope>NUCLEOTIDE SEQUENCE [LARGE SCALE GENOMIC DNA]</scope>
    <source>
        <strain evidence="3 4">HSW-8</strain>
    </source>
</reference>
<evidence type="ECO:0000313" key="4">
    <source>
        <dbReference type="Proteomes" id="UP001465331"/>
    </source>
</evidence>
<dbReference type="InterPro" id="IPR051466">
    <property type="entry name" value="D-amino_acid_metab_enzyme"/>
</dbReference>